<name>A0A4S2N0Y1_9PEZI</name>
<keyword evidence="1" id="KW-0472">Membrane</keyword>
<keyword evidence="3" id="KW-1185">Reference proteome</keyword>
<dbReference type="AlphaFoldDB" id="A0A4S2N0Y1"/>
<feature type="transmembrane region" description="Helical" evidence="1">
    <location>
        <begin position="133"/>
        <end position="157"/>
    </location>
</feature>
<proteinExistence type="predicted"/>
<evidence type="ECO:0000313" key="2">
    <source>
        <dbReference type="EMBL" id="TGZ82564.1"/>
    </source>
</evidence>
<evidence type="ECO:0000313" key="3">
    <source>
        <dbReference type="Proteomes" id="UP000298138"/>
    </source>
</evidence>
<feature type="transmembrane region" description="Helical" evidence="1">
    <location>
        <begin position="172"/>
        <end position="197"/>
    </location>
</feature>
<dbReference type="Proteomes" id="UP000298138">
    <property type="component" value="Unassembled WGS sequence"/>
</dbReference>
<sequence>MSVFRRSVGTTYTIISSCYQYMTNPTPVSIQARPTTVLRIYTWSKVNASDYTASYFSGYTYPEQSLASALITVGRNSQTNPLYTAWEPLITLRYRQTDIPPGFTPKGAAQADPENEVSEYITTTSLSSAHRELVMAMIIALSLAFIFGIILVFMSWLRSRSRSSLRRPREKWWFLGLGVYFPTMIGIIAGTFSVMYASRKEWQEETIRYFESPNSVRLCVQAMAFIMRTCAVLLAWVTVAGIGWLTLVSSSGMGRDELLSTLDLAATGGSYSVGVRAIWHHLNAISIRQAILISLGLVFALASDLVGVSMVASTGLGESNVGTLHNRSAVPFMIANRTVVRNEGLPLIDPGSQLSSLTEKYPIILRRMEDNNIAFLPLLDNDVPDTYIGVARFGNFTSRCRPARIIGSINVDLAHTTTSITATLSDPPFEKLDSLVEQRFGFYTSTGDSWYNSGIPEHNRKLRKWDHERKIMRNFFDPRYEEGRTALAAFRLERLHKEETIPSDANDPEPTREYFFVLEMSVNRTTDFPWSDESDMAWAFDVVADQSSGHIPIYWEDSGGSNGDESQFVYTDRVYKTGEDLFWKTRVCEVELPKEWGIIEAKSIGRSSTPLTALCSGSRTTNSNYQDLSCPNITYHLSDYTTVPWTPDETINKLHTEPVAITEFNYWENILSYFTSPRIVNIFGFSYRGTLETCPDVLEYPRPGFALMDGTKFYKSLNPTLYYACNHSDWAYNETQKASYVGYDEGAVFCYTCSAARRASTLLSSHMIRAARLNNDRDFEDAFANIMMHIVAGTYEATLPRMNGFGPAVYTYLRPVTLIIEPFWIYLAVAYTTFLIIVAWIVQAWMRSVLGVDRTGSLLQSAAVIHRGPLSPLLDKNQVLGGSVVTEKGSEDGEEEKEKKLKLGVTTSGRYMVGYVDELKQPSRRLRKSGFYEVIEDLDSPKRIGSDVKFQ</sequence>
<protein>
    <submittedName>
        <fullName evidence="2">Uncharacterized protein</fullName>
    </submittedName>
</protein>
<evidence type="ECO:0000256" key="1">
    <source>
        <dbReference type="SAM" id="Phobius"/>
    </source>
</evidence>
<organism evidence="2 3">
    <name type="scientific">Ascodesmis nigricans</name>
    <dbReference type="NCBI Taxonomy" id="341454"/>
    <lineage>
        <taxon>Eukaryota</taxon>
        <taxon>Fungi</taxon>
        <taxon>Dikarya</taxon>
        <taxon>Ascomycota</taxon>
        <taxon>Pezizomycotina</taxon>
        <taxon>Pezizomycetes</taxon>
        <taxon>Pezizales</taxon>
        <taxon>Ascodesmidaceae</taxon>
        <taxon>Ascodesmis</taxon>
    </lineage>
</organism>
<feature type="transmembrane region" description="Helical" evidence="1">
    <location>
        <begin position="218"/>
        <end position="246"/>
    </location>
</feature>
<feature type="transmembrane region" description="Helical" evidence="1">
    <location>
        <begin position="258"/>
        <end position="279"/>
    </location>
</feature>
<feature type="transmembrane region" description="Helical" evidence="1">
    <location>
        <begin position="291"/>
        <end position="312"/>
    </location>
</feature>
<accession>A0A4S2N0Y1</accession>
<gene>
    <name evidence="2" type="ORF">EX30DRAFT_190632</name>
</gene>
<dbReference type="PROSITE" id="PS51257">
    <property type="entry name" value="PROKAR_LIPOPROTEIN"/>
    <property type="match status" value="1"/>
</dbReference>
<dbReference type="InParanoid" id="A0A4S2N0Y1"/>
<dbReference type="EMBL" id="ML220115">
    <property type="protein sequence ID" value="TGZ82564.1"/>
    <property type="molecule type" value="Genomic_DNA"/>
</dbReference>
<feature type="transmembrane region" description="Helical" evidence="1">
    <location>
        <begin position="823"/>
        <end position="842"/>
    </location>
</feature>
<reference evidence="2 3" key="1">
    <citation type="submission" date="2019-04" db="EMBL/GenBank/DDBJ databases">
        <title>Comparative genomics and transcriptomics to analyze fruiting body development in filamentous ascomycetes.</title>
        <authorList>
            <consortium name="DOE Joint Genome Institute"/>
            <person name="Lutkenhaus R."/>
            <person name="Traeger S."/>
            <person name="Breuer J."/>
            <person name="Kuo A."/>
            <person name="Lipzen A."/>
            <person name="Pangilinan J."/>
            <person name="Dilworth D."/>
            <person name="Sandor L."/>
            <person name="Poggeler S."/>
            <person name="Barry K."/>
            <person name="Grigoriev I.V."/>
            <person name="Nowrousian M."/>
        </authorList>
    </citation>
    <scope>NUCLEOTIDE SEQUENCE [LARGE SCALE GENOMIC DNA]</scope>
    <source>
        <strain evidence="2 3">CBS 389.68</strain>
    </source>
</reference>
<keyword evidence="1" id="KW-1133">Transmembrane helix</keyword>
<keyword evidence="1" id="KW-0812">Transmembrane</keyword>